<dbReference type="RefSeq" id="WP_035483234.1">
    <property type="nucleotide sequence ID" value="NZ_CADFGL010000037.1"/>
</dbReference>
<dbReference type="Proteomes" id="UP000494249">
    <property type="component" value="Unassembled WGS sequence"/>
</dbReference>
<evidence type="ECO:0000313" key="1">
    <source>
        <dbReference type="EMBL" id="CAB3729841.1"/>
    </source>
</evidence>
<evidence type="ECO:0000313" key="2">
    <source>
        <dbReference type="Proteomes" id="UP000494249"/>
    </source>
</evidence>
<name>A0A6J5CAT0_9BURK</name>
<reference evidence="1 2" key="1">
    <citation type="submission" date="2020-04" db="EMBL/GenBank/DDBJ databases">
        <authorList>
            <person name="De Canck E."/>
        </authorList>
    </citation>
    <scope>NUCLEOTIDE SEQUENCE [LARGE SCALE GENOMIC DNA]</scope>
    <source>
        <strain evidence="1 2">LMG 22037</strain>
    </source>
</reference>
<dbReference type="AlphaFoldDB" id="A0A6J5CAT0"/>
<protein>
    <recommendedName>
        <fullName evidence="3">DNA cytosine methyltransferase</fullName>
    </recommendedName>
</protein>
<gene>
    <name evidence="1" type="ORF">LMG22037_05481</name>
</gene>
<evidence type="ECO:0008006" key="3">
    <source>
        <dbReference type="Google" id="ProtNLM"/>
    </source>
</evidence>
<proteinExistence type="predicted"/>
<dbReference type="EMBL" id="CADIKB010000040">
    <property type="protein sequence ID" value="CAB3729841.1"/>
    <property type="molecule type" value="Genomic_DNA"/>
</dbReference>
<accession>A0A6J5CAT0</accession>
<organism evidence="1 2">
    <name type="scientific">Paraburkholderia phenoliruptrix</name>
    <dbReference type="NCBI Taxonomy" id="252970"/>
    <lineage>
        <taxon>Bacteria</taxon>
        <taxon>Pseudomonadati</taxon>
        <taxon>Pseudomonadota</taxon>
        <taxon>Betaproteobacteria</taxon>
        <taxon>Burkholderiales</taxon>
        <taxon>Burkholderiaceae</taxon>
        <taxon>Paraburkholderia</taxon>
    </lineage>
</organism>
<sequence length="207" mass="23247">MQILIGCEESGTVRDAFASLGHKVLSCDLQPSRKDGPHYRGDIFDVIDYPWDLAIFHPPCTHTSVSGARHFAEKWMDGRQAAGVAFFMNLWRRSSHIKRRCFEQPVSVMSSLFRKPDQIIQPWMFGHFETKTTCLWLEELPPLTPAYSSIEECREALGLPIGTKPADRIHKMAPGPDRARERSKTFDGIATAMGTQWGGDLLSQAAA</sequence>